<sequence length="340" mass="37387">MSSESVSQRKIAFYDTKPYDRKYFDRAAETHNLQIEYHEFRLSKANATSVHGAQIVCVFVNDRIDRSCLEALGGLGVKLIALRCAGFNNVDLGAAKELGISVVRVPAYSPYSVAEHTVALLQTLNRKIHRAYNRVRELNFSLGGLVGFDLHGRTVGILGTGKIGKITAQIFRGYGCNVVAYDLYPDQEWSGKHKIEYTELETLLGSSDIVSLHLPLTPESYHLLNEQTISQMKKGAYLLNTSRGKLIDSAAVIAALKCGQLGGVALDVYEEEEGVFFEDHSETALQDDVLSRLLTFPNVLVTSHQAFLTEEALGAIAATTADSIDLFLDGKECPEERIVA</sequence>
<evidence type="ECO:0000313" key="8">
    <source>
        <dbReference type="Proteomes" id="UP001597375"/>
    </source>
</evidence>
<comment type="similarity">
    <text evidence="1 4">Belongs to the D-isomer specific 2-hydroxyacid dehydrogenase family.</text>
</comment>
<proteinExistence type="inferred from homology"/>
<evidence type="ECO:0000256" key="2">
    <source>
        <dbReference type="ARBA" id="ARBA00023002"/>
    </source>
</evidence>
<dbReference type="PROSITE" id="PS00670">
    <property type="entry name" value="D_2_HYDROXYACID_DH_2"/>
    <property type="match status" value="1"/>
</dbReference>
<evidence type="ECO:0000313" key="7">
    <source>
        <dbReference type="EMBL" id="MFD2258019.1"/>
    </source>
</evidence>
<organism evidence="7 8">
    <name type="scientific">Luteolibacter algae</name>
    <dbReference type="NCBI Taxonomy" id="454151"/>
    <lineage>
        <taxon>Bacteria</taxon>
        <taxon>Pseudomonadati</taxon>
        <taxon>Verrucomicrobiota</taxon>
        <taxon>Verrucomicrobiia</taxon>
        <taxon>Verrucomicrobiales</taxon>
        <taxon>Verrucomicrobiaceae</taxon>
        <taxon>Luteolibacter</taxon>
    </lineage>
</organism>
<dbReference type="EC" id="1.1.1.28" evidence="7"/>
<reference evidence="8" key="1">
    <citation type="journal article" date="2019" name="Int. J. Syst. Evol. Microbiol.">
        <title>The Global Catalogue of Microorganisms (GCM) 10K type strain sequencing project: providing services to taxonomists for standard genome sequencing and annotation.</title>
        <authorList>
            <consortium name="The Broad Institute Genomics Platform"/>
            <consortium name="The Broad Institute Genome Sequencing Center for Infectious Disease"/>
            <person name="Wu L."/>
            <person name="Ma J."/>
        </authorList>
    </citation>
    <scope>NUCLEOTIDE SEQUENCE [LARGE SCALE GENOMIC DNA]</scope>
    <source>
        <strain evidence="8">CGMCC 4.7106</strain>
    </source>
</reference>
<evidence type="ECO:0000256" key="3">
    <source>
        <dbReference type="ARBA" id="ARBA00023027"/>
    </source>
</evidence>
<feature type="domain" description="D-isomer specific 2-hydroxyacid dehydrogenase NAD-binding" evidence="6">
    <location>
        <begin position="119"/>
        <end position="306"/>
    </location>
</feature>
<evidence type="ECO:0000256" key="1">
    <source>
        <dbReference type="ARBA" id="ARBA00005854"/>
    </source>
</evidence>
<dbReference type="GO" id="GO:0008720">
    <property type="term" value="F:D-lactate dehydrogenase (NAD+) activity"/>
    <property type="evidence" value="ECO:0007669"/>
    <property type="project" value="UniProtKB-EC"/>
</dbReference>
<dbReference type="Gene3D" id="3.40.50.720">
    <property type="entry name" value="NAD(P)-binding Rossmann-like Domain"/>
    <property type="match status" value="2"/>
</dbReference>
<dbReference type="EMBL" id="JBHUIT010000034">
    <property type="protein sequence ID" value="MFD2258019.1"/>
    <property type="molecule type" value="Genomic_DNA"/>
</dbReference>
<dbReference type="InterPro" id="IPR029752">
    <property type="entry name" value="D-isomer_DH_CS1"/>
</dbReference>
<accession>A0ABW5DB17</accession>
<dbReference type="Proteomes" id="UP001597375">
    <property type="component" value="Unassembled WGS sequence"/>
</dbReference>
<evidence type="ECO:0000256" key="4">
    <source>
        <dbReference type="RuleBase" id="RU003719"/>
    </source>
</evidence>
<dbReference type="SUPFAM" id="SSF52283">
    <property type="entry name" value="Formate/glycerate dehydrogenase catalytic domain-like"/>
    <property type="match status" value="1"/>
</dbReference>
<keyword evidence="2 4" id="KW-0560">Oxidoreductase</keyword>
<dbReference type="PANTHER" id="PTHR43026">
    <property type="entry name" value="2-HYDROXYACID DEHYDROGENASE HOMOLOG 1-RELATED"/>
    <property type="match status" value="1"/>
</dbReference>
<dbReference type="CDD" id="cd12183">
    <property type="entry name" value="LDH_like_2"/>
    <property type="match status" value="1"/>
</dbReference>
<dbReference type="InterPro" id="IPR006139">
    <property type="entry name" value="D-isomer_2_OHA_DH_cat_dom"/>
</dbReference>
<dbReference type="InterPro" id="IPR058205">
    <property type="entry name" value="D-LDH-like"/>
</dbReference>
<feature type="domain" description="D-isomer specific 2-hydroxyacid dehydrogenase catalytic" evidence="5">
    <location>
        <begin position="11"/>
        <end position="335"/>
    </location>
</feature>
<dbReference type="PROSITE" id="PS00671">
    <property type="entry name" value="D_2_HYDROXYACID_DH_3"/>
    <property type="match status" value="1"/>
</dbReference>
<protein>
    <submittedName>
        <fullName evidence="7">2-hydroxyacid dehydrogenase</fullName>
        <ecNumber evidence="7">1.1.1.28</ecNumber>
    </submittedName>
</protein>
<dbReference type="Pfam" id="PF00389">
    <property type="entry name" value="2-Hacid_dh"/>
    <property type="match status" value="1"/>
</dbReference>
<dbReference type="PROSITE" id="PS00065">
    <property type="entry name" value="D_2_HYDROXYACID_DH_1"/>
    <property type="match status" value="1"/>
</dbReference>
<name>A0ABW5DB17_9BACT</name>
<dbReference type="InterPro" id="IPR036291">
    <property type="entry name" value="NAD(P)-bd_dom_sf"/>
</dbReference>
<evidence type="ECO:0000259" key="6">
    <source>
        <dbReference type="Pfam" id="PF02826"/>
    </source>
</evidence>
<dbReference type="SUPFAM" id="SSF51735">
    <property type="entry name" value="NAD(P)-binding Rossmann-fold domains"/>
    <property type="match status" value="1"/>
</dbReference>
<dbReference type="Pfam" id="PF02826">
    <property type="entry name" value="2-Hacid_dh_C"/>
    <property type="match status" value="1"/>
</dbReference>
<dbReference type="PANTHER" id="PTHR43026:SF1">
    <property type="entry name" value="2-HYDROXYACID DEHYDROGENASE HOMOLOG 1-RELATED"/>
    <property type="match status" value="1"/>
</dbReference>
<keyword evidence="3" id="KW-0520">NAD</keyword>
<dbReference type="InterPro" id="IPR029753">
    <property type="entry name" value="D-isomer_DH_CS"/>
</dbReference>
<gene>
    <name evidence="7" type="ORF">ACFSSA_15165</name>
</gene>
<dbReference type="RefSeq" id="WP_386821462.1">
    <property type="nucleotide sequence ID" value="NZ_JBHUIT010000034.1"/>
</dbReference>
<keyword evidence="8" id="KW-1185">Reference proteome</keyword>
<comment type="caution">
    <text evidence="7">The sequence shown here is derived from an EMBL/GenBank/DDBJ whole genome shotgun (WGS) entry which is preliminary data.</text>
</comment>
<dbReference type="InterPro" id="IPR006140">
    <property type="entry name" value="D-isomer_DH_NAD-bd"/>
</dbReference>
<evidence type="ECO:0000259" key="5">
    <source>
        <dbReference type="Pfam" id="PF00389"/>
    </source>
</evidence>